<dbReference type="GO" id="GO:0032958">
    <property type="term" value="P:inositol phosphate biosynthetic process"/>
    <property type="evidence" value="ECO:0007669"/>
    <property type="project" value="InterPro"/>
</dbReference>
<dbReference type="Pfam" id="PF03770">
    <property type="entry name" value="IPK"/>
    <property type="match status" value="1"/>
</dbReference>
<dbReference type="InterPro" id="IPR038286">
    <property type="entry name" value="IPK_sf"/>
</dbReference>
<dbReference type="PANTHER" id="PTHR12400">
    <property type="entry name" value="INOSITOL POLYPHOSPHATE KINASE"/>
    <property type="match status" value="1"/>
</dbReference>
<dbReference type="EC" id="2.7.1.151" evidence="4"/>
<comment type="catalytic activity">
    <reaction evidence="4">
        <text>1D-myo-inositol 1,3,4,6-tetrakisphosphate + ATP = 1D-myo-inositol 1,3,4,5,6-pentakisphosphate + ADP + H(+)</text>
        <dbReference type="Rhea" id="RHEA:12717"/>
        <dbReference type="ChEBI" id="CHEBI:15378"/>
        <dbReference type="ChEBI" id="CHEBI:30616"/>
        <dbReference type="ChEBI" id="CHEBI:57660"/>
        <dbReference type="ChEBI" id="CHEBI:57733"/>
        <dbReference type="ChEBI" id="CHEBI:456216"/>
        <dbReference type="EC" id="2.7.1.140"/>
    </reaction>
</comment>
<comment type="similarity">
    <text evidence="1 4">Belongs to the inositol phosphokinase (IPK) family.</text>
</comment>
<keyword evidence="2 4" id="KW-0808">Transferase</keyword>
<proteinExistence type="inferred from homology"/>
<dbReference type="EMBL" id="GBEZ01021566">
    <property type="protein sequence ID" value="JAC65193.1"/>
    <property type="molecule type" value="Transcribed_RNA"/>
</dbReference>
<dbReference type="GO" id="GO:0005634">
    <property type="term" value="C:nucleus"/>
    <property type="evidence" value="ECO:0007669"/>
    <property type="project" value="TreeGrafter"/>
</dbReference>
<evidence type="ECO:0000256" key="3">
    <source>
        <dbReference type="ARBA" id="ARBA00022777"/>
    </source>
</evidence>
<sequence>MATENGANDIKVELVSSKAAGPSTSNERFPEPLSPRKPICSLFSKACVSVCIRGLKAGFKLITCHSFSKKQQAAKVFKPETSEVSRAAASTLFESGNRIMQDYMEKIACESGNRAVQVGGHDGSFKLSGPVVSKKLLNPAELDFYNTLKGAEAAGDAARAWPLPFCARFLGEATEDSTGDKYILMENLVFPYKSPCVMDLKIGTRTAEDTAGIYKQMRMHILDELSGAAVSGVQLIAMSVCRPRDNVHYKMKKSMGYRLTVSTPLEHILGFFLSDGERIDPVLVESYKQKIEALLAAFEKQRSFQFIGSSLLFIHEGNPSPKSPLSCDVKMIDFAHVLENEEAAAGGDPSYIVGLRSILSALEALQSAQHLSKTGMQHVMVANRIHAWRAKAKRHAQGHGQAAAAVRMTSDELSAVAEMQQDSAALLGKAINVA</sequence>
<dbReference type="SUPFAM" id="SSF56104">
    <property type="entry name" value="SAICAR synthase-like"/>
    <property type="match status" value="1"/>
</dbReference>
<keyword evidence="3 4" id="KW-0418">Kinase</keyword>
<gene>
    <name evidence="5" type="primary">IHPK</name>
    <name evidence="5" type="ORF">TSPGSL018_16586</name>
</gene>
<reference evidence="5" key="1">
    <citation type="submission" date="2014-05" db="EMBL/GenBank/DDBJ databases">
        <title>The transcriptome of the halophilic microalga Tetraselmis sp. GSL018 isolated from the Great Salt Lake, Utah.</title>
        <authorList>
            <person name="Jinkerson R.E."/>
            <person name="D'Adamo S."/>
            <person name="Posewitz M.C."/>
        </authorList>
    </citation>
    <scope>NUCLEOTIDE SEQUENCE</scope>
    <source>
        <strain evidence="5">GSL018</strain>
    </source>
</reference>
<dbReference type="PANTHER" id="PTHR12400:SF21">
    <property type="entry name" value="KINASE"/>
    <property type="match status" value="1"/>
</dbReference>
<evidence type="ECO:0000313" key="5">
    <source>
        <dbReference type="EMBL" id="JAC65193.1"/>
    </source>
</evidence>
<dbReference type="GO" id="GO:0005737">
    <property type="term" value="C:cytoplasm"/>
    <property type="evidence" value="ECO:0007669"/>
    <property type="project" value="TreeGrafter"/>
</dbReference>
<keyword evidence="4" id="KW-0067">ATP-binding</keyword>
<dbReference type="Gene3D" id="3.30.470.160">
    <property type="entry name" value="Inositol polyphosphate kinase"/>
    <property type="match status" value="1"/>
</dbReference>
<keyword evidence="4" id="KW-0547">Nucleotide-binding</keyword>
<dbReference type="InterPro" id="IPR005522">
    <property type="entry name" value="IPK"/>
</dbReference>
<accession>A0A061QZR2</accession>
<comment type="catalytic activity">
    <reaction evidence="4">
        <text>1D-myo-inositol 1,4,5-trisphosphate + 2 ATP = 1D-myo-inositol 1,3,4,5,6-pentakisphosphate + 2 ADP + 2 H(+)</text>
        <dbReference type="Rhea" id="RHEA:32359"/>
        <dbReference type="ChEBI" id="CHEBI:15378"/>
        <dbReference type="ChEBI" id="CHEBI:30616"/>
        <dbReference type="ChEBI" id="CHEBI:57733"/>
        <dbReference type="ChEBI" id="CHEBI:203600"/>
        <dbReference type="ChEBI" id="CHEBI:456216"/>
        <dbReference type="EC" id="2.7.1.151"/>
    </reaction>
</comment>
<evidence type="ECO:0000256" key="2">
    <source>
        <dbReference type="ARBA" id="ARBA00022679"/>
    </source>
</evidence>
<protein>
    <recommendedName>
        <fullName evidence="4">Inositol polyphosphate multikinase</fullName>
        <ecNumber evidence="4">2.7.1.140</ecNumber>
        <ecNumber evidence="4">2.7.1.151</ecNumber>
    </recommendedName>
</protein>
<dbReference type="EC" id="2.7.1.140" evidence="4"/>
<comment type="function">
    <text evidence="4">Inositol phosphate kinase with a broad substrate specificity.</text>
</comment>
<organism evidence="5">
    <name type="scientific">Tetraselmis sp. GSL018</name>
    <dbReference type="NCBI Taxonomy" id="582737"/>
    <lineage>
        <taxon>Eukaryota</taxon>
        <taxon>Viridiplantae</taxon>
        <taxon>Chlorophyta</taxon>
        <taxon>core chlorophytes</taxon>
        <taxon>Chlorodendrophyceae</taxon>
        <taxon>Chlorodendrales</taxon>
        <taxon>Chlorodendraceae</taxon>
        <taxon>Tetraselmis</taxon>
    </lineage>
</organism>
<name>A0A061QZR2_9CHLO</name>
<evidence type="ECO:0000256" key="1">
    <source>
        <dbReference type="ARBA" id="ARBA00007374"/>
    </source>
</evidence>
<evidence type="ECO:0000256" key="4">
    <source>
        <dbReference type="RuleBase" id="RU363090"/>
    </source>
</evidence>
<dbReference type="GO" id="GO:0047326">
    <property type="term" value="F:inositol-1,3,4,6-tetrakisphosphate 5-kinase activity"/>
    <property type="evidence" value="ECO:0007669"/>
    <property type="project" value="RHEA"/>
</dbReference>
<dbReference type="AlphaFoldDB" id="A0A061QZR2"/>
<dbReference type="GO" id="GO:0005524">
    <property type="term" value="F:ATP binding"/>
    <property type="evidence" value="ECO:0007669"/>
    <property type="project" value="UniProtKB-KW"/>
</dbReference>